<sequence length="17" mass="2109">MAWVKRRRSPFPMGEFL</sequence>
<name>A0A4Y2CBD0_ARAVE</name>
<dbReference type="AlphaFoldDB" id="A0A4Y2CBD0"/>
<dbReference type="EMBL" id="BGPR01000172">
    <property type="protein sequence ID" value="GBM01663.1"/>
    <property type="molecule type" value="Genomic_DNA"/>
</dbReference>
<proteinExistence type="predicted"/>
<gene>
    <name evidence="1" type="ORF">AVEN_271923_1</name>
</gene>
<feature type="non-terminal residue" evidence="1">
    <location>
        <position position="17"/>
    </location>
</feature>
<keyword evidence="2" id="KW-1185">Reference proteome</keyword>
<accession>A0A4Y2CBD0</accession>
<reference evidence="1 2" key="1">
    <citation type="journal article" date="2019" name="Sci. Rep.">
        <title>Orb-weaving spider Araneus ventricosus genome elucidates the spidroin gene catalogue.</title>
        <authorList>
            <person name="Kono N."/>
            <person name="Nakamura H."/>
            <person name="Ohtoshi R."/>
            <person name="Moran D.A.P."/>
            <person name="Shinohara A."/>
            <person name="Yoshida Y."/>
            <person name="Fujiwara M."/>
            <person name="Mori M."/>
            <person name="Tomita M."/>
            <person name="Arakawa K."/>
        </authorList>
    </citation>
    <scope>NUCLEOTIDE SEQUENCE [LARGE SCALE GENOMIC DNA]</scope>
</reference>
<organism evidence="1 2">
    <name type="scientific">Araneus ventricosus</name>
    <name type="common">Orbweaver spider</name>
    <name type="synonym">Epeira ventricosa</name>
    <dbReference type="NCBI Taxonomy" id="182803"/>
    <lineage>
        <taxon>Eukaryota</taxon>
        <taxon>Metazoa</taxon>
        <taxon>Ecdysozoa</taxon>
        <taxon>Arthropoda</taxon>
        <taxon>Chelicerata</taxon>
        <taxon>Arachnida</taxon>
        <taxon>Araneae</taxon>
        <taxon>Araneomorphae</taxon>
        <taxon>Entelegynae</taxon>
        <taxon>Araneoidea</taxon>
        <taxon>Araneidae</taxon>
        <taxon>Araneus</taxon>
    </lineage>
</organism>
<protein>
    <submittedName>
        <fullName evidence="1">Uncharacterized protein</fullName>
    </submittedName>
</protein>
<evidence type="ECO:0000313" key="2">
    <source>
        <dbReference type="Proteomes" id="UP000499080"/>
    </source>
</evidence>
<comment type="caution">
    <text evidence="1">The sequence shown here is derived from an EMBL/GenBank/DDBJ whole genome shotgun (WGS) entry which is preliminary data.</text>
</comment>
<dbReference type="Proteomes" id="UP000499080">
    <property type="component" value="Unassembled WGS sequence"/>
</dbReference>
<evidence type="ECO:0000313" key="1">
    <source>
        <dbReference type="EMBL" id="GBM01663.1"/>
    </source>
</evidence>